<dbReference type="Proteomes" id="UP001276659">
    <property type="component" value="Unassembled WGS sequence"/>
</dbReference>
<proteinExistence type="predicted"/>
<sequence length="157" mass="17323">MEVQQLTPTGNYAQAAIWTSVELNAAVISACLPMLRPILKLASSKFGRRRRVSGAAAALGGIGGSSSQQLWNQPWAGPTPERVVRVGKSFFRMSDVPEDPNYGEAWEMWEDGHFQRTTRIERSNSKDRGDQEELGAIQVNAIRATDEIHCHDSTTPV</sequence>
<dbReference type="EMBL" id="JASNWA010000009">
    <property type="protein sequence ID" value="KAK3170347.1"/>
    <property type="molecule type" value="Genomic_DNA"/>
</dbReference>
<protein>
    <recommendedName>
        <fullName evidence="1">Rhodopsin domain-containing protein</fullName>
    </recommendedName>
</protein>
<reference evidence="2" key="1">
    <citation type="submission" date="2022-11" db="EMBL/GenBank/DDBJ databases">
        <title>Chromosomal genome sequence assembly and mating type (MAT) locus characterization of the leprose asexual lichenized fungus Lepraria neglecta (Nyl.) Erichsen.</title>
        <authorList>
            <person name="Allen J.L."/>
            <person name="Pfeffer B."/>
        </authorList>
    </citation>
    <scope>NUCLEOTIDE SEQUENCE</scope>
    <source>
        <strain evidence="2">Allen 5258</strain>
    </source>
</reference>
<comment type="caution">
    <text evidence="2">The sequence shown here is derived from an EMBL/GenBank/DDBJ whole genome shotgun (WGS) entry which is preliminary data.</text>
</comment>
<organism evidence="2 3">
    <name type="scientific">Lepraria neglecta</name>
    <dbReference type="NCBI Taxonomy" id="209136"/>
    <lineage>
        <taxon>Eukaryota</taxon>
        <taxon>Fungi</taxon>
        <taxon>Dikarya</taxon>
        <taxon>Ascomycota</taxon>
        <taxon>Pezizomycotina</taxon>
        <taxon>Lecanoromycetes</taxon>
        <taxon>OSLEUM clade</taxon>
        <taxon>Lecanoromycetidae</taxon>
        <taxon>Lecanorales</taxon>
        <taxon>Lecanorineae</taxon>
        <taxon>Stereocaulaceae</taxon>
        <taxon>Lepraria</taxon>
    </lineage>
</organism>
<evidence type="ECO:0000313" key="3">
    <source>
        <dbReference type="Proteomes" id="UP001276659"/>
    </source>
</evidence>
<dbReference type="Pfam" id="PF20684">
    <property type="entry name" value="Fung_rhodopsin"/>
    <property type="match status" value="1"/>
</dbReference>
<evidence type="ECO:0000313" key="2">
    <source>
        <dbReference type="EMBL" id="KAK3170347.1"/>
    </source>
</evidence>
<name>A0AAD9Z5G8_9LECA</name>
<dbReference type="InterPro" id="IPR049326">
    <property type="entry name" value="Rhodopsin_dom_fungi"/>
</dbReference>
<dbReference type="AlphaFoldDB" id="A0AAD9Z5G8"/>
<accession>A0AAD9Z5G8</accession>
<evidence type="ECO:0000259" key="1">
    <source>
        <dbReference type="Pfam" id="PF20684"/>
    </source>
</evidence>
<keyword evidence="3" id="KW-1185">Reference proteome</keyword>
<gene>
    <name evidence="2" type="ORF">OEA41_009734</name>
</gene>
<feature type="domain" description="Rhodopsin" evidence="1">
    <location>
        <begin position="7"/>
        <end position="40"/>
    </location>
</feature>